<dbReference type="RefSeq" id="XP_071918728.1">
    <property type="nucleotide sequence ID" value="XM_072062627.1"/>
</dbReference>
<organism evidence="1 2">
    <name type="scientific">Coffea arabica</name>
    <name type="common">Arabian coffee</name>
    <dbReference type="NCBI Taxonomy" id="13443"/>
    <lineage>
        <taxon>Eukaryota</taxon>
        <taxon>Viridiplantae</taxon>
        <taxon>Streptophyta</taxon>
        <taxon>Embryophyta</taxon>
        <taxon>Tracheophyta</taxon>
        <taxon>Spermatophyta</taxon>
        <taxon>Magnoliopsida</taxon>
        <taxon>eudicotyledons</taxon>
        <taxon>Gunneridae</taxon>
        <taxon>Pentapetalae</taxon>
        <taxon>asterids</taxon>
        <taxon>lamiids</taxon>
        <taxon>Gentianales</taxon>
        <taxon>Rubiaceae</taxon>
        <taxon>Ixoroideae</taxon>
        <taxon>Gardenieae complex</taxon>
        <taxon>Bertiereae - Coffeeae clade</taxon>
        <taxon>Coffeeae</taxon>
        <taxon>Coffea</taxon>
    </lineage>
</organism>
<gene>
    <name evidence="2" type="primary">LOC140013360</name>
</gene>
<reference evidence="2" key="1">
    <citation type="submission" date="2025-08" db="UniProtKB">
        <authorList>
            <consortium name="RefSeq"/>
        </authorList>
    </citation>
    <scope>IDENTIFICATION</scope>
    <source>
        <tissue evidence="2">Leaves</tissue>
    </source>
</reference>
<sequence length="151" mass="17004">MISEFEMTGLGLMSYFLGIEIYQLDGEIFISQRKNAGDILKKFKIDVAKPMMIPVEEQLKLTKNGTGDFVDTTYFKRLVGSLRYLTSARPNITYGISLISGFMESPRQSHLQAAKRILRYVQGIAILCFNNGCYVNSLLFDCSCLDDFQGG</sequence>
<dbReference type="PANTHER" id="PTHR11439:SF517">
    <property type="entry name" value="CYSTEINE-RICH RLK (RECEPTOR-LIKE PROTEIN KINASE) 8"/>
    <property type="match status" value="1"/>
</dbReference>
<dbReference type="PANTHER" id="PTHR11439">
    <property type="entry name" value="GAG-POL-RELATED RETROTRANSPOSON"/>
    <property type="match status" value="1"/>
</dbReference>
<proteinExistence type="predicted"/>
<name>A0ABM4VGS1_COFAR</name>
<protein>
    <submittedName>
        <fullName evidence="2">Uncharacterized mitochondrial protein AtMg00810-like</fullName>
    </submittedName>
</protein>
<keyword evidence="1" id="KW-1185">Reference proteome</keyword>
<dbReference type="Proteomes" id="UP001652660">
    <property type="component" value="Chromosome 8c"/>
</dbReference>
<evidence type="ECO:0000313" key="2">
    <source>
        <dbReference type="RefSeq" id="XP_071918728.1"/>
    </source>
</evidence>
<dbReference type="GeneID" id="140013360"/>
<evidence type="ECO:0000313" key="1">
    <source>
        <dbReference type="Proteomes" id="UP001652660"/>
    </source>
</evidence>
<accession>A0ABM4VGS1</accession>